<comment type="caution">
    <text evidence="1">The sequence shown here is derived from an EMBL/GenBank/DDBJ whole genome shotgun (WGS) entry which is preliminary data.</text>
</comment>
<name>A0ABQ6C5B1_9BURK</name>
<dbReference type="Proteomes" id="UP001156903">
    <property type="component" value="Unassembled WGS sequence"/>
</dbReference>
<evidence type="ECO:0000313" key="1">
    <source>
        <dbReference type="EMBL" id="GLS14798.1"/>
    </source>
</evidence>
<organism evidence="1 2">
    <name type="scientific">Hydrogenophaga electricum</name>
    <dbReference type="NCBI Taxonomy" id="1230953"/>
    <lineage>
        <taxon>Bacteria</taxon>
        <taxon>Pseudomonadati</taxon>
        <taxon>Pseudomonadota</taxon>
        <taxon>Betaproteobacteria</taxon>
        <taxon>Burkholderiales</taxon>
        <taxon>Comamonadaceae</taxon>
        <taxon>Hydrogenophaga</taxon>
    </lineage>
</organism>
<dbReference type="EMBL" id="BSPB01000016">
    <property type="protein sequence ID" value="GLS14798.1"/>
    <property type="molecule type" value="Genomic_DNA"/>
</dbReference>
<dbReference type="RefSeq" id="WP_284307864.1">
    <property type="nucleotide sequence ID" value="NZ_BSPB01000016.1"/>
</dbReference>
<gene>
    <name evidence="1" type="ORF">GCM10007935_22310</name>
</gene>
<proteinExistence type="predicted"/>
<dbReference type="InterPro" id="IPR009833">
    <property type="entry name" value="DUF1398"/>
</dbReference>
<sequence>MQESTQHAIRATFEASNAGRIHFGQVVDQLVEAGIESYHVDYRCGRSTYFLPDGETLDLTFEKPVEGIADVFDGDAVRAAIRGAQQGTVMYPAFKTLTQRAGCVGYTVWIAGRHVTYWGRRGEAHVERFPD</sequence>
<dbReference type="InterPro" id="IPR036696">
    <property type="entry name" value="YdfO-like_sf"/>
</dbReference>
<evidence type="ECO:0008006" key="3">
    <source>
        <dbReference type="Google" id="ProtNLM"/>
    </source>
</evidence>
<keyword evidence="2" id="KW-1185">Reference proteome</keyword>
<evidence type="ECO:0000313" key="2">
    <source>
        <dbReference type="Proteomes" id="UP001156903"/>
    </source>
</evidence>
<accession>A0ABQ6C5B1</accession>
<dbReference type="Gene3D" id="3.30.1810.10">
    <property type="entry name" value="YdfO-like"/>
    <property type="match status" value="1"/>
</dbReference>
<protein>
    <recommendedName>
        <fullName evidence="3">DUF1398 domain-containing protein</fullName>
    </recommendedName>
</protein>
<reference evidence="2" key="1">
    <citation type="journal article" date="2019" name="Int. J. Syst. Evol. Microbiol.">
        <title>The Global Catalogue of Microorganisms (GCM) 10K type strain sequencing project: providing services to taxonomists for standard genome sequencing and annotation.</title>
        <authorList>
            <consortium name="The Broad Institute Genomics Platform"/>
            <consortium name="The Broad Institute Genome Sequencing Center for Infectious Disease"/>
            <person name="Wu L."/>
            <person name="Ma J."/>
        </authorList>
    </citation>
    <scope>NUCLEOTIDE SEQUENCE [LARGE SCALE GENOMIC DNA]</scope>
    <source>
        <strain evidence="2">NBRC 109341</strain>
    </source>
</reference>
<dbReference type="Pfam" id="PF07166">
    <property type="entry name" value="DUF1398"/>
    <property type="match status" value="1"/>
</dbReference>
<dbReference type="SUPFAM" id="SSF160419">
    <property type="entry name" value="YdfO-like"/>
    <property type="match status" value="1"/>
</dbReference>